<evidence type="ECO:0000256" key="3">
    <source>
        <dbReference type="ARBA" id="ARBA00023204"/>
    </source>
</evidence>
<name>A0A498S393_ACAVI</name>
<dbReference type="CDD" id="cd22285">
    <property type="entry name" value="HD_XLF_N"/>
    <property type="match status" value="1"/>
</dbReference>
<evidence type="ECO:0000256" key="2">
    <source>
        <dbReference type="ARBA" id="ARBA00022763"/>
    </source>
</evidence>
<dbReference type="Gene3D" id="2.170.210.10">
    <property type="entry name" value="DNA double-strand break repair and VJ recombination XRCC4, N-terminal"/>
    <property type="match status" value="1"/>
</dbReference>
<dbReference type="GO" id="GO:0006303">
    <property type="term" value="P:double-strand break repair via nonhomologous end joining"/>
    <property type="evidence" value="ECO:0007669"/>
    <property type="project" value="UniProtKB-ARBA"/>
</dbReference>
<dbReference type="AlphaFoldDB" id="A0A498S393"/>
<organism evidence="7 8">
    <name type="scientific">Acanthocheilonema viteae</name>
    <name type="common">Filarial nematode worm</name>
    <name type="synonym">Dipetalonema viteae</name>
    <dbReference type="NCBI Taxonomy" id="6277"/>
    <lineage>
        <taxon>Eukaryota</taxon>
        <taxon>Metazoa</taxon>
        <taxon>Ecdysozoa</taxon>
        <taxon>Nematoda</taxon>
        <taxon>Chromadorea</taxon>
        <taxon>Rhabditida</taxon>
        <taxon>Spirurina</taxon>
        <taxon>Spiruromorpha</taxon>
        <taxon>Filarioidea</taxon>
        <taxon>Onchocercidae</taxon>
        <taxon>Acanthocheilonema</taxon>
    </lineage>
</organism>
<evidence type="ECO:0000259" key="6">
    <source>
        <dbReference type="Pfam" id="PF09302"/>
    </source>
</evidence>
<evidence type="ECO:0000256" key="1">
    <source>
        <dbReference type="ARBA" id="ARBA00004123"/>
    </source>
</evidence>
<sequence>MMEADVNAELLKTCWAPLGFKVANKHYAVKFHVKAGQLHIILTDYECIYYEIADFMKKFSSLNAKVGGPEKTLLEKVYNMFLSSTTKVSNENKNDNTLEFNLEHIVGKRTLKWHFFGQHLDSMNYVFSHITRPLLNILSVIVDEYDLSSVTGPVSGTNFNDLFGKPSVQKLYETVVMKSMTAENIGSINSDEESINSDIDGSNHTDKNSIDSLPITPPPASTYEMMSDRDQDKEFREIQTVRESPPKKPKLKF</sequence>
<dbReference type="GO" id="GO:0005634">
    <property type="term" value="C:nucleus"/>
    <property type="evidence" value="ECO:0007669"/>
    <property type="project" value="UniProtKB-SubCell"/>
</dbReference>
<keyword evidence="3" id="KW-0234">DNA repair</keyword>
<evidence type="ECO:0000313" key="8">
    <source>
        <dbReference type="Proteomes" id="UP000276991"/>
    </source>
</evidence>
<evidence type="ECO:0000256" key="4">
    <source>
        <dbReference type="ARBA" id="ARBA00023242"/>
    </source>
</evidence>
<dbReference type="Proteomes" id="UP000276991">
    <property type="component" value="Unassembled WGS sequence"/>
</dbReference>
<dbReference type="InterPro" id="IPR015381">
    <property type="entry name" value="XLF-like_N"/>
</dbReference>
<dbReference type="OrthoDB" id="5812565at2759"/>
<keyword evidence="8" id="KW-1185">Reference proteome</keyword>
<feature type="compositionally biased region" description="Basic and acidic residues" evidence="5">
    <location>
        <begin position="226"/>
        <end position="246"/>
    </location>
</feature>
<evidence type="ECO:0000313" key="7">
    <source>
        <dbReference type="EMBL" id="VBB27801.1"/>
    </source>
</evidence>
<reference evidence="7 8" key="1">
    <citation type="submission" date="2018-08" db="EMBL/GenBank/DDBJ databases">
        <authorList>
            <person name="Laetsch R D."/>
            <person name="Stevens L."/>
            <person name="Kumar S."/>
            <person name="Blaxter L. M."/>
        </authorList>
    </citation>
    <scope>NUCLEOTIDE SEQUENCE [LARGE SCALE GENOMIC DNA]</scope>
</reference>
<gene>
    <name evidence="7" type="ORF">NAV_LOCUS2631</name>
</gene>
<keyword evidence="2" id="KW-0227">DNA damage</keyword>
<dbReference type="STRING" id="6277.A0A498S393"/>
<protein>
    <recommendedName>
        <fullName evidence="6">XLF-like N-terminal domain-containing protein</fullName>
    </recommendedName>
</protein>
<proteinExistence type="predicted"/>
<dbReference type="EMBL" id="UPTC01000288">
    <property type="protein sequence ID" value="VBB27801.1"/>
    <property type="molecule type" value="Genomic_DNA"/>
</dbReference>
<feature type="region of interest" description="Disordered" evidence="5">
    <location>
        <begin position="188"/>
        <end position="253"/>
    </location>
</feature>
<dbReference type="Pfam" id="PF09302">
    <property type="entry name" value="XLF"/>
    <property type="match status" value="1"/>
</dbReference>
<comment type="subcellular location">
    <subcellularLocation>
        <location evidence="1">Nucleus</location>
    </subcellularLocation>
</comment>
<feature type="domain" description="XLF-like N-terminal" evidence="6">
    <location>
        <begin position="15"/>
        <end position="115"/>
    </location>
</feature>
<keyword evidence="4" id="KW-0539">Nucleus</keyword>
<dbReference type="InterPro" id="IPR038051">
    <property type="entry name" value="XRCC4-like_N_sf"/>
</dbReference>
<accession>A0A498S393</accession>
<evidence type="ECO:0000256" key="5">
    <source>
        <dbReference type="SAM" id="MobiDB-lite"/>
    </source>
</evidence>